<protein>
    <submittedName>
        <fullName evidence="1">Uncharacterized protein</fullName>
    </submittedName>
</protein>
<proteinExistence type="predicted"/>
<reference evidence="1 2" key="1">
    <citation type="submission" date="2019-03" db="EMBL/GenBank/DDBJ databases">
        <title>Single cell metagenomics reveals metabolic interactions within the superorganism composed of flagellate Streblomastix strix and complex community of Bacteroidetes bacteria on its surface.</title>
        <authorList>
            <person name="Treitli S.C."/>
            <person name="Kolisko M."/>
            <person name="Husnik F."/>
            <person name="Keeling P."/>
            <person name="Hampl V."/>
        </authorList>
    </citation>
    <scope>NUCLEOTIDE SEQUENCE [LARGE SCALE GENOMIC DNA]</scope>
    <source>
        <strain evidence="1">ST1C</strain>
    </source>
</reference>
<gene>
    <name evidence="1" type="ORF">EZS28_039690</name>
</gene>
<dbReference type="Proteomes" id="UP000324800">
    <property type="component" value="Unassembled WGS sequence"/>
</dbReference>
<comment type="caution">
    <text evidence="1">The sequence shown here is derived from an EMBL/GenBank/DDBJ whole genome shotgun (WGS) entry which is preliminary data.</text>
</comment>
<dbReference type="EMBL" id="SNRW01021225">
    <property type="protein sequence ID" value="KAA6364783.1"/>
    <property type="molecule type" value="Genomic_DNA"/>
</dbReference>
<evidence type="ECO:0000313" key="1">
    <source>
        <dbReference type="EMBL" id="KAA6364783.1"/>
    </source>
</evidence>
<name>A0A5J4U3G0_9EUKA</name>
<sequence length="90" mass="10265">MQDYYALGDYAPRLANKGIDKKIQVDNSLLTPYQRYADFAKVKIIEDNHWIPSDKIPSEFNQFKKLVGQKMESTRVGSSKNVELVSKLAA</sequence>
<organism evidence="1 2">
    <name type="scientific">Streblomastix strix</name>
    <dbReference type="NCBI Taxonomy" id="222440"/>
    <lineage>
        <taxon>Eukaryota</taxon>
        <taxon>Metamonada</taxon>
        <taxon>Preaxostyla</taxon>
        <taxon>Oxymonadida</taxon>
        <taxon>Streblomastigidae</taxon>
        <taxon>Streblomastix</taxon>
    </lineage>
</organism>
<accession>A0A5J4U3G0</accession>
<dbReference type="AlphaFoldDB" id="A0A5J4U3G0"/>
<evidence type="ECO:0000313" key="2">
    <source>
        <dbReference type="Proteomes" id="UP000324800"/>
    </source>
</evidence>